<dbReference type="OrthoDB" id="4088185at2759"/>
<protein>
    <submittedName>
        <fullName evidence="2">Protein Atc1p/LIC4</fullName>
    </submittedName>
</protein>
<dbReference type="AlphaFoldDB" id="A0A9P0W0N7"/>
<feature type="compositionally biased region" description="Basic and acidic residues" evidence="1">
    <location>
        <begin position="91"/>
        <end position="108"/>
    </location>
</feature>
<dbReference type="Proteomes" id="UP000837801">
    <property type="component" value="Unassembled WGS sequence"/>
</dbReference>
<accession>A0A9P0W0N7</accession>
<dbReference type="EMBL" id="CAKXYY010000019">
    <property type="protein sequence ID" value="CAH2354811.1"/>
    <property type="molecule type" value="Genomic_DNA"/>
</dbReference>
<comment type="caution">
    <text evidence="2">The sequence shown here is derived from an EMBL/GenBank/DDBJ whole genome shotgun (WGS) entry which is preliminary data.</text>
</comment>
<name>A0A9P0W0N7_9ASCO</name>
<evidence type="ECO:0000256" key="1">
    <source>
        <dbReference type="SAM" id="MobiDB-lite"/>
    </source>
</evidence>
<reference evidence="2" key="1">
    <citation type="submission" date="2022-03" db="EMBL/GenBank/DDBJ databases">
        <authorList>
            <person name="Legras J.-L."/>
            <person name="Devillers H."/>
            <person name="Grondin C."/>
        </authorList>
    </citation>
    <scope>NUCLEOTIDE SEQUENCE</scope>
    <source>
        <strain evidence="2">CLIB 1423</strain>
    </source>
</reference>
<feature type="compositionally biased region" description="Basic and acidic residues" evidence="1">
    <location>
        <begin position="1"/>
        <end position="17"/>
    </location>
</feature>
<gene>
    <name evidence="2" type="ORF">CLIB1423_19S00826</name>
</gene>
<keyword evidence="3" id="KW-1185">Reference proteome</keyword>
<evidence type="ECO:0000313" key="2">
    <source>
        <dbReference type="EMBL" id="CAH2354811.1"/>
    </source>
</evidence>
<evidence type="ECO:0000313" key="3">
    <source>
        <dbReference type="Proteomes" id="UP000837801"/>
    </source>
</evidence>
<sequence length="212" mass="24089">MVTEPKLKKAKLEHPPENSKTSLDDLFIELDSNSMSQVRIEDELLDAEISKALASINEYNTNPSTSSSPEDLSPFDSPNIVSSSSDLSNQEIHEGQQKGEGSNDDKRPTVQIPLTSMAFEAPTVNMDTISTIKSKMLDTSRFISTFTTLKATYLKLCKEFNYLLTKFNENERIKIELIHENNELKKLLTQIITERELERKKNSRKRDFQSVA</sequence>
<feature type="compositionally biased region" description="Polar residues" evidence="1">
    <location>
        <begin position="79"/>
        <end position="90"/>
    </location>
</feature>
<organism evidence="2 3">
    <name type="scientific">[Candida] railenensis</name>
    <dbReference type="NCBI Taxonomy" id="45579"/>
    <lineage>
        <taxon>Eukaryota</taxon>
        <taxon>Fungi</taxon>
        <taxon>Dikarya</taxon>
        <taxon>Ascomycota</taxon>
        <taxon>Saccharomycotina</taxon>
        <taxon>Pichiomycetes</taxon>
        <taxon>Debaryomycetaceae</taxon>
        <taxon>Kurtzmaniella</taxon>
    </lineage>
</organism>
<feature type="region of interest" description="Disordered" evidence="1">
    <location>
        <begin position="59"/>
        <end position="109"/>
    </location>
</feature>
<feature type="compositionally biased region" description="Polar residues" evidence="1">
    <location>
        <begin position="59"/>
        <end position="70"/>
    </location>
</feature>
<feature type="region of interest" description="Disordered" evidence="1">
    <location>
        <begin position="1"/>
        <end position="25"/>
    </location>
</feature>
<proteinExistence type="predicted"/>